<protein>
    <recommendedName>
        <fullName evidence="3">MAM domain-containing protein</fullName>
    </recommendedName>
</protein>
<feature type="compositionally biased region" description="Low complexity" evidence="1">
    <location>
        <begin position="706"/>
        <end position="738"/>
    </location>
</feature>
<feature type="region of interest" description="Disordered" evidence="1">
    <location>
        <begin position="298"/>
        <end position="324"/>
    </location>
</feature>
<feature type="domain" description="MAM" evidence="3">
    <location>
        <begin position="938"/>
        <end position="1092"/>
    </location>
</feature>
<feature type="domain" description="MAM" evidence="3">
    <location>
        <begin position="759"/>
        <end position="911"/>
    </location>
</feature>
<dbReference type="Proteomes" id="UP001230188">
    <property type="component" value="Unassembled WGS sequence"/>
</dbReference>
<evidence type="ECO:0000256" key="2">
    <source>
        <dbReference type="SAM" id="SignalP"/>
    </source>
</evidence>
<feature type="domain" description="MAM" evidence="3">
    <location>
        <begin position="325"/>
        <end position="484"/>
    </location>
</feature>
<dbReference type="AlphaFoldDB" id="A0AAD7U5H9"/>
<dbReference type="InterPro" id="IPR013320">
    <property type="entry name" value="ConA-like_dom_sf"/>
</dbReference>
<dbReference type="PANTHER" id="PTHR23282:SF101">
    <property type="entry name" value="MAM DOMAIN-CONTAINING PROTEIN"/>
    <property type="match status" value="1"/>
</dbReference>
<dbReference type="CDD" id="cd06263">
    <property type="entry name" value="MAM"/>
    <property type="match status" value="4"/>
</dbReference>
<accession>A0AAD7U5H9</accession>
<dbReference type="PANTHER" id="PTHR23282">
    <property type="entry name" value="APICAL ENDOSOMAL GLYCOPROTEIN PRECURSOR"/>
    <property type="match status" value="1"/>
</dbReference>
<dbReference type="SMART" id="SM00137">
    <property type="entry name" value="MAM"/>
    <property type="match status" value="4"/>
</dbReference>
<dbReference type="SUPFAM" id="SSF49899">
    <property type="entry name" value="Concanavalin A-like lectins/glucanases"/>
    <property type="match status" value="4"/>
</dbReference>
<dbReference type="GO" id="GO:0016020">
    <property type="term" value="C:membrane"/>
    <property type="evidence" value="ECO:0007669"/>
    <property type="project" value="InterPro"/>
</dbReference>
<keyword evidence="2" id="KW-0732">Signal</keyword>
<sequence length="1241" mass="134917">MKEVVVILLPVVLAARAGGESRRRLDASVCFDLVLGDTYGDGWDGAVYEIANFEGTVVATGTMAATGLFSVTERICVAEACYSITVSSGSSPSEIWWSMSGLSGGAPDSRDFYAQREGVVGGACTGAPTATPVPSGVPTRIRSVRGVSCDFEDENWCGWTGVDWLRLAGATPSSGMGPSKSWGHYVYVEASSEYTFKGPFALTSPEFVLGKAALHFYYHMYGAGMGNLTVEYTVDGSSWVRQGWSRSGDQGDVWHPSGFLEIPIARAVRFVAFTGSYYTSDVALDNVTLAEGAPTAAPTVSLAPSSKPTEIPSHVPTQSRSYESGGCNFEDDTLCDWHSDDTSSSYQWTRHVGPTKSSGTGPSTSWGYYVYVEATSPYNPHKGPFILRSPVFELSTDPYYLGFYYHMYGAGMGNLTVEYTVDGSSWVPQGWSRSGDQGDVWYPSGFLEIPIVRAVRFVAFTGSTYKSDVAIDNVTFEAHAPTPAPTTSPPPTPAPSCLRVVTPARFRLIGGLFLPAGTYERDGLSCGCRPRFACLDCPLFVQYDDSNASWVVVSSDTTCESTSSLPLAYLRGNDDARSPFDAVGIWLELNSTEYVATNATVEYYVEMSGATRQTIRMGSYVRTDDCDGRPSFVCVDCSHSSTQHMYYNVGNQKWYVGSYGCGSTRVGMYAISNAPNPLLITTIWYEWDGNDWVTSDVVRVTSNDGATTLAPTSSLPTASPRPTSLPSTAAPSTTHAPSISFTPSLSPSLPATMLSFLAVSCTFEDSEECGWTSDGTFRWTRHAGGTSSAGTGPSYSWGHFMLVETGWYFPHKGPFVLTSPQFTIDETLDVAYFLFYYHMYGAGMGNLTLEYSTPDDDRWLPQGWNRSGDQGDRWYPSGYLEIPSTARAVRFVVYTGSTFASDVAIDNVTFARFTPTSMPTVSPVPSPAPTSLRSFRAVSCDFDESADVCGWTTEGTYQWTRAAGTTPSEGTGPSRSWGYYMYVESSSPYYPHKGPFVLASPLFAVDEEFDVAYLQFYYHMYGDNMGNLTLEYLSSEGAISWRPQGWSKDGNQGDQWHPSGFLEIPSTARAVRFVAYTGLYYTSDVAVDNVTFVPRRSFARNSPSAAPTSTPVPTSEKICFDLVLSDSYGDGWNSAAYTIFSNNGSIIATGSAVGSGQTDTICVVDECYSIQVSAGYYPSEISWTLGGGVLSGGAPEEGKEFYFVHGPTKHHSKTVVRPNHRGAILQQTANRKKSLFRLRDE</sequence>
<feature type="signal peptide" evidence="2">
    <location>
        <begin position="1"/>
        <end position="19"/>
    </location>
</feature>
<dbReference type="Gene3D" id="2.60.120.200">
    <property type="match status" value="4"/>
</dbReference>
<reference evidence="4" key="1">
    <citation type="submission" date="2023-01" db="EMBL/GenBank/DDBJ databases">
        <title>Metagenome sequencing of chrysophaentin producing Chrysophaeum taylorii.</title>
        <authorList>
            <person name="Davison J."/>
            <person name="Bewley C."/>
        </authorList>
    </citation>
    <scope>NUCLEOTIDE SEQUENCE</scope>
    <source>
        <strain evidence="4">NIES-1699</strain>
    </source>
</reference>
<evidence type="ECO:0000259" key="3">
    <source>
        <dbReference type="PROSITE" id="PS50060"/>
    </source>
</evidence>
<keyword evidence="5" id="KW-1185">Reference proteome</keyword>
<comment type="caution">
    <text evidence="4">The sequence shown here is derived from an EMBL/GenBank/DDBJ whole genome shotgun (WGS) entry which is preliminary data.</text>
</comment>
<feature type="region of interest" description="Disordered" evidence="1">
    <location>
        <begin position="705"/>
        <end position="738"/>
    </location>
</feature>
<dbReference type="InterPro" id="IPR000998">
    <property type="entry name" value="MAM_dom"/>
</dbReference>
<evidence type="ECO:0000313" key="4">
    <source>
        <dbReference type="EMBL" id="KAJ8598601.1"/>
    </source>
</evidence>
<gene>
    <name evidence="4" type="ORF">CTAYLR_001699</name>
</gene>
<proteinExistence type="predicted"/>
<feature type="chain" id="PRO_5041916631" description="MAM domain-containing protein" evidence="2">
    <location>
        <begin position="20"/>
        <end position="1241"/>
    </location>
</feature>
<dbReference type="InterPro" id="IPR051560">
    <property type="entry name" value="MAM_domain-containing"/>
</dbReference>
<organism evidence="4 5">
    <name type="scientific">Chrysophaeum taylorii</name>
    <dbReference type="NCBI Taxonomy" id="2483200"/>
    <lineage>
        <taxon>Eukaryota</taxon>
        <taxon>Sar</taxon>
        <taxon>Stramenopiles</taxon>
        <taxon>Ochrophyta</taxon>
        <taxon>Pelagophyceae</taxon>
        <taxon>Pelagomonadales</taxon>
        <taxon>Pelagomonadaceae</taxon>
        <taxon>Chrysophaeum</taxon>
    </lineage>
</organism>
<dbReference type="EMBL" id="JAQMWT010000670">
    <property type="protein sequence ID" value="KAJ8598601.1"/>
    <property type="molecule type" value="Genomic_DNA"/>
</dbReference>
<evidence type="ECO:0000256" key="1">
    <source>
        <dbReference type="SAM" id="MobiDB-lite"/>
    </source>
</evidence>
<dbReference type="PROSITE" id="PS50060">
    <property type="entry name" value="MAM_2"/>
    <property type="match status" value="4"/>
</dbReference>
<feature type="domain" description="MAM" evidence="3">
    <location>
        <begin position="147"/>
        <end position="297"/>
    </location>
</feature>
<dbReference type="Pfam" id="PF00629">
    <property type="entry name" value="MAM"/>
    <property type="match status" value="4"/>
</dbReference>
<evidence type="ECO:0000313" key="5">
    <source>
        <dbReference type="Proteomes" id="UP001230188"/>
    </source>
</evidence>
<name>A0AAD7U5H9_9STRA</name>